<reference evidence="6" key="1">
    <citation type="journal article" date="2019" name="Int. J. Syst. Evol. Microbiol.">
        <title>The Global Catalogue of Microorganisms (GCM) 10K type strain sequencing project: providing services to taxonomists for standard genome sequencing and annotation.</title>
        <authorList>
            <consortium name="The Broad Institute Genomics Platform"/>
            <consortium name="The Broad Institute Genome Sequencing Center for Infectious Disease"/>
            <person name="Wu L."/>
            <person name="Ma J."/>
        </authorList>
    </citation>
    <scope>NUCLEOTIDE SEQUENCE [LARGE SCALE GENOMIC DNA]</scope>
    <source>
        <strain evidence="6">CCM 8896</strain>
    </source>
</reference>
<dbReference type="Proteomes" id="UP001597267">
    <property type="component" value="Unassembled WGS sequence"/>
</dbReference>
<dbReference type="InterPro" id="IPR015955">
    <property type="entry name" value="Lactate_DH/Glyco_Ohase_4_C"/>
</dbReference>
<dbReference type="SUPFAM" id="SSF51735">
    <property type="entry name" value="NAD(P)-binding Rossmann-fold domains"/>
    <property type="match status" value="1"/>
</dbReference>
<feature type="domain" description="Lactate/malate dehydrogenase C-terminal" evidence="4">
    <location>
        <begin position="147"/>
        <end position="302"/>
    </location>
</feature>
<evidence type="ECO:0000259" key="3">
    <source>
        <dbReference type="Pfam" id="PF00056"/>
    </source>
</evidence>
<dbReference type="PRINTS" id="PR00086">
    <property type="entry name" value="LLDHDRGNASE"/>
</dbReference>
<dbReference type="PANTHER" id="PTHR43128">
    <property type="entry name" value="L-2-HYDROXYCARBOXYLATE DEHYDROGENASE (NAD(P)(+))"/>
    <property type="match status" value="1"/>
</dbReference>
<dbReference type="InterPro" id="IPR036291">
    <property type="entry name" value="NAD(P)-bd_dom_sf"/>
</dbReference>
<feature type="domain" description="Lactate/malate dehydrogenase N-terminal" evidence="3">
    <location>
        <begin position="5"/>
        <end position="144"/>
    </location>
</feature>
<keyword evidence="2" id="KW-0560">Oxidoreductase</keyword>
<accession>A0ABW4J9T5</accession>
<gene>
    <name evidence="5" type="ORF">ACFQ5M_11140</name>
</gene>
<dbReference type="InterPro" id="IPR022383">
    <property type="entry name" value="Lactate/malate_DH_C"/>
</dbReference>
<evidence type="ECO:0000256" key="1">
    <source>
        <dbReference type="ARBA" id="ARBA00006054"/>
    </source>
</evidence>
<dbReference type="Gene3D" id="3.40.50.720">
    <property type="entry name" value="NAD(P)-binding Rossmann-like Domain"/>
    <property type="match status" value="1"/>
</dbReference>
<proteinExistence type="inferred from homology"/>
<comment type="caution">
    <text evidence="5">The sequence shown here is derived from an EMBL/GenBank/DDBJ whole genome shotgun (WGS) entry which is preliminary data.</text>
</comment>
<evidence type="ECO:0000259" key="4">
    <source>
        <dbReference type="Pfam" id="PF02866"/>
    </source>
</evidence>
<dbReference type="InterPro" id="IPR001557">
    <property type="entry name" value="L-lactate/malate_DH"/>
</dbReference>
<dbReference type="Pfam" id="PF00056">
    <property type="entry name" value="Ldh_1_N"/>
    <property type="match status" value="1"/>
</dbReference>
<name>A0ABW4J9T5_9LACO</name>
<dbReference type="EMBL" id="JBHTOP010000026">
    <property type="protein sequence ID" value="MFD1672658.1"/>
    <property type="molecule type" value="Genomic_DNA"/>
</dbReference>
<dbReference type="Pfam" id="PF02866">
    <property type="entry name" value="Ldh_1_C"/>
    <property type="match status" value="1"/>
</dbReference>
<dbReference type="InterPro" id="IPR001236">
    <property type="entry name" value="Lactate/malate_DH_N"/>
</dbReference>
<sequence length="304" mass="33024">MMRTIGIIGLGHVGMTTAFNVVAQNLVDQLVLFETNTAKANAEFLDIKDALGAVPQQQTQIIMNDYSALKTADCVVFAAGQGDATDDGDRNSEIKTTKKAVDEVLPHLLSSGFHGVLINISNPCDVVTAYWQEKLTLPQNQVIGTGTMLDTNRMRRGVAEALHISVADVAGYNLGEHGESQFTAWSTVHLLNQNEQAVKDLDQAAVEKAARLGGWTIFDGKHYTSYGIAMTAVELIKAVMSDSHQIYALSYFDTAVQTYIGHLGKVGKHGIVEALDLTLTAAEQQKYQISAKIIRENLAKMKTL</sequence>
<protein>
    <submittedName>
        <fullName evidence="5">L-lactate dehydrogenase</fullName>
    </submittedName>
</protein>
<comment type="similarity">
    <text evidence="1">Belongs to the LDH/MDH superfamily. LDH family.</text>
</comment>
<dbReference type="Gene3D" id="3.90.110.10">
    <property type="entry name" value="Lactate dehydrogenase/glycoside hydrolase, family 4, C-terminal"/>
    <property type="match status" value="1"/>
</dbReference>
<organism evidence="5 6">
    <name type="scientific">Agrilactobacillus yilanensis</name>
    <dbReference type="NCBI Taxonomy" id="2485997"/>
    <lineage>
        <taxon>Bacteria</taxon>
        <taxon>Bacillati</taxon>
        <taxon>Bacillota</taxon>
        <taxon>Bacilli</taxon>
        <taxon>Lactobacillales</taxon>
        <taxon>Lactobacillaceae</taxon>
        <taxon>Agrilactobacillus</taxon>
    </lineage>
</organism>
<keyword evidence="6" id="KW-1185">Reference proteome</keyword>
<dbReference type="PIRSF" id="PIRSF000102">
    <property type="entry name" value="Lac_mal_DH"/>
    <property type="match status" value="1"/>
</dbReference>
<dbReference type="RefSeq" id="WP_125713347.1">
    <property type="nucleotide sequence ID" value="NZ_JBHTOP010000026.1"/>
</dbReference>
<evidence type="ECO:0000313" key="5">
    <source>
        <dbReference type="EMBL" id="MFD1672658.1"/>
    </source>
</evidence>
<evidence type="ECO:0000256" key="2">
    <source>
        <dbReference type="RuleBase" id="RU003369"/>
    </source>
</evidence>
<dbReference type="SUPFAM" id="SSF56327">
    <property type="entry name" value="LDH C-terminal domain-like"/>
    <property type="match status" value="1"/>
</dbReference>
<evidence type="ECO:0000313" key="6">
    <source>
        <dbReference type="Proteomes" id="UP001597267"/>
    </source>
</evidence>
<dbReference type="PANTHER" id="PTHR43128:SF31">
    <property type="entry name" value="L-LACTATE DEHYDROGENASE"/>
    <property type="match status" value="1"/>
</dbReference>